<gene>
    <name evidence="3" type="primary">pilV</name>
    <name evidence="3" type="ORF">H9K75_13275</name>
</gene>
<dbReference type="InterPro" id="IPR054402">
    <property type="entry name" value="Tt1218-like_dom"/>
</dbReference>
<dbReference type="EMBL" id="CP060783">
    <property type="protein sequence ID" value="QNP47326.1"/>
    <property type="molecule type" value="Genomic_DNA"/>
</dbReference>
<organism evidence="3 4">
    <name type="scientific">Diaphorobacter aerolatus</name>
    <dbReference type="NCBI Taxonomy" id="1288495"/>
    <lineage>
        <taxon>Bacteria</taxon>
        <taxon>Pseudomonadati</taxon>
        <taxon>Pseudomonadota</taxon>
        <taxon>Betaproteobacteria</taxon>
        <taxon>Burkholderiales</taxon>
        <taxon>Comamonadaceae</taxon>
        <taxon>Diaphorobacter</taxon>
    </lineage>
</organism>
<keyword evidence="1" id="KW-0472">Membrane</keyword>
<dbReference type="InterPro" id="IPR012902">
    <property type="entry name" value="N_methyl_site"/>
</dbReference>
<name>A0A7H0GGB0_9BURK</name>
<evidence type="ECO:0000313" key="4">
    <source>
        <dbReference type="Proteomes" id="UP000516028"/>
    </source>
</evidence>
<dbReference type="Proteomes" id="UP000516028">
    <property type="component" value="Chromosome"/>
</dbReference>
<keyword evidence="4" id="KW-1185">Reference proteome</keyword>
<keyword evidence="1" id="KW-0812">Transmembrane</keyword>
<accession>A0A7H0GGB0</accession>
<proteinExistence type="predicted"/>
<dbReference type="PROSITE" id="PS00409">
    <property type="entry name" value="PROKAR_NTER_METHYL"/>
    <property type="match status" value="1"/>
</dbReference>
<protein>
    <submittedName>
        <fullName evidence="3">Type IV pilus modification protein PilV</fullName>
    </submittedName>
</protein>
<sequence length="193" mass="21038">MPSCRAERGITLLESLVAILVVATGVFGVLSIQLRTLADAQAGMRRSQAIRLIEDLSERIHANPPMGDYLSTHFVDISGIEDCTQPCNTNDWAAREFSEWQKRAQSSLGNGRALVFQGTADSGSGTPRQLGVMIAWKENMREGAEPETTKALNQFLQLSASDASQQTCPEQYVCHLQYIGIPGHCVAERASCP</sequence>
<feature type="transmembrane region" description="Helical" evidence="1">
    <location>
        <begin position="12"/>
        <end position="32"/>
    </location>
</feature>
<dbReference type="NCBIfam" id="TIGR02523">
    <property type="entry name" value="type_IV_pilV"/>
    <property type="match status" value="1"/>
</dbReference>
<reference evidence="3 4" key="1">
    <citation type="submission" date="2020-08" db="EMBL/GenBank/DDBJ databases">
        <title>Genome sequence of Diaphorobacter aerolatus KACC 16536T.</title>
        <authorList>
            <person name="Hyun D.-W."/>
            <person name="Bae J.-W."/>
        </authorList>
    </citation>
    <scope>NUCLEOTIDE SEQUENCE [LARGE SCALE GENOMIC DNA]</scope>
    <source>
        <strain evidence="3 4">KACC 16536</strain>
    </source>
</reference>
<keyword evidence="1" id="KW-1133">Transmembrane helix</keyword>
<dbReference type="InterPro" id="IPR013362">
    <property type="entry name" value="Pilus_4_PilV"/>
</dbReference>
<dbReference type="KEGG" id="daer:H9K75_13275"/>
<feature type="domain" description="Type IV pilin Tt1218-like" evidence="2">
    <location>
        <begin position="32"/>
        <end position="95"/>
    </location>
</feature>
<dbReference type="AlphaFoldDB" id="A0A7H0GGB0"/>
<evidence type="ECO:0000259" key="2">
    <source>
        <dbReference type="Pfam" id="PF22150"/>
    </source>
</evidence>
<dbReference type="Pfam" id="PF22150">
    <property type="entry name" value="Tt1218-like"/>
    <property type="match status" value="1"/>
</dbReference>
<dbReference type="RefSeq" id="WP_187723039.1">
    <property type="nucleotide sequence ID" value="NZ_CP060783.1"/>
</dbReference>
<evidence type="ECO:0000256" key="1">
    <source>
        <dbReference type="SAM" id="Phobius"/>
    </source>
</evidence>
<evidence type="ECO:0000313" key="3">
    <source>
        <dbReference type="EMBL" id="QNP47326.1"/>
    </source>
</evidence>